<dbReference type="PANTHER" id="PTHR30537:SF5">
    <property type="entry name" value="HTH-TYPE TRANSCRIPTIONAL ACTIVATOR TTDR-RELATED"/>
    <property type="match status" value="1"/>
</dbReference>
<evidence type="ECO:0000313" key="4">
    <source>
        <dbReference type="Proteomes" id="UP000199181"/>
    </source>
</evidence>
<dbReference type="RefSeq" id="WP_245767521.1">
    <property type="nucleotide sequence ID" value="NZ_FOIJ01000007.1"/>
</dbReference>
<evidence type="ECO:0000259" key="2">
    <source>
        <dbReference type="Pfam" id="PF03466"/>
    </source>
</evidence>
<dbReference type="Pfam" id="PF03466">
    <property type="entry name" value="LysR_substrate"/>
    <property type="match status" value="1"/>
</dbReference>
<dbReference type="GO" id="GO:0003700">
    <property type="term" value="F:DNA-binding transcription factor activity"/>
    <property type="evidence" value="ECO:0007669"/>
    <property type="project" value="TreeGrafter"/>
</dbReference>
<reference evidence="4" key="1">
    <citation type="submission" date="2016-10" db="EMBL/GenBank/DDBJ databases">
        <authorList>
            <person name="Varghese N."/>
            <person name="Submissions S."/>
        </authorList>
    </citation>
    <scope>NUCLEOTIDE SEQUENCE [LARGE SCALE GENOMIC DNA]</scope>
    <source>
        <strain evidence="4">DSM 16858</strain>
    </source>
</reference>
<accession>A0A1I0JF80</accession>
<sequence length="104" mass="11420">MNTRTRAQVTISATNAFTAKWLVPRVASFREHHPGMDLQLHASDEAVDILTQRVDLAATDVGPIRAQPFGLVVAGHTYHLVMRADHPPSPSVSAAAEWLRSQVR</sequence>
<dbReference type="SUPFAM" id="SSF53850">
    <property type="entry name" value="Periplasmic binding protein-like II"/>
    <property type="match status" value="1"/>
</dbReference>
<dbReference type="EMBL" id="FOIJ01000007">
    <property type="protein sequence ID" value="SEU08535.1"/>
    <property type="molecule type" value="Genomic_DNA"/>
</dbReference>
<dbReference type="GO" id="GO:0043565">
    <property type="term" value="F:sequence-specific DNA binding"/>
    <property type="evidence" value="ECO:0007669"/>
    <property type="project" value="TreeGrafter"/>
</dbReference>
<gene>
    <name evidence="3" type="ORF">SAMN05443639_107202</name>
</gene>
<organism evidence="3 4">
    <name type="scientific">Stigmatella erecta</name>
    <dbReference type="NCBI Taxonomy" id="83460"/>
    <lineage>
        <taxon>Bacteria</taxon>
        <taxon>Pseudomonadati</taxon>
        <taxon>Myxococcota</taxon>
        <taxon>Myxococcia</taxon>
        <taxon>Myxococcales</taxon>
        <taxon>Cystobacterineae</taxon>
        <taxon>Archangiaceae</taxon>
        <taxon>Stigmatella</taxon>
    </lineage>
</organism>
<dbReference type="PANTHER" id="PTHR30537">
    <property type="entry name" value="HTH-TYPE TRANSCRIPTIONAL REGULATOR"/>
    <property type="match status" value="1"/>
</dbReference>
<name>A0A1I0JF80_9BACT</name>
<dbReference type="InterPro" id="IPR058163">
    <property type="entry name" value="LysR-type_TF_proteobact-type"/>
</dbReference>
<proteinExistence type="inferred from homology"/>
<dbReference type="Gene3D" id="3.40.190.10">
    <property type="entry name" value="Periplasmic binding protein-like II"/>
    <property type="match status" value="1"/>
</dbReference>
<dbReference type="AlphaFoldDB" id="A0A1I0JF80"/>
<dbReference type="GO" id="GO:0006351">
    <property type="term" value="P:DNA-templated transcription"/>
    <property type="evidence" value="ECO:0007669"/>
    <property type="project" value="TreeGrafter"/>
</dbReference>
<keyword evidence="4" id="KW-1185">Reference proteome</keyword>
<dbReference type="Proteomes" id="UP000199181">
    <property type="component" value="Unassembled WGS sequence"/>
</dbReference>
<feature type="domain" description="LysR substrate-binding" evidence="2">
    <location>
        <begin position="5"/>
        <end position="57"/>
    </location>
</feature>
<protein>
    <submittedName>
        <fullName evidence="3">LysR substrate binding domain-containing protein</fullName>
    </submittedName>
</protein>
<evidence type="ECO:0000256" key="1">
    <source>
        <dbReference type="ARBA" id="ARBA00009437"/>
    </source>
</evidence>
<evidence type="ECO:0000313" key="3">
    <source>
        <dbReference type="EMBL" id="SEU08535.1"/>
    </source>
</evidence>
<comment type="similarity">
    <text evidence="1">Belongs to the LysR transcriptional regulatory family.</text>
</comment>
<dbReference type="InterPro" id="IPR005119">
    <property type="entry name" value="LysR_subst-bd"/>
</dbReference>